<dbReference type="InterPro" id="IPR036950">
    <property type="entry name" value="PBP_transglycosylase"/>
</dbReference>
<reference evidence="20 21" key="1">
    <citation type="journal article" date="2015" name="Nature">
        <title>rRNA introns, odd ribosomes, and small enigmatic genomes across a large radiation of phyla.</title>
        <authorList>
            <person name="Brown C.T."/>
            <person name="Hug L.A."/>
            <person name="Thomas B.C."/>
            <person name="Sharon I."/>
            <person name="Castelle C.J."/>
            <person name="Singh A."/>
            <person name="Wilkins M.J."/>
            <person name="Williams K.H."/>
            <person name="Banfield J.F."/>
        </authorList>
    </citation>
    <scope>NUCLEOTIDE SEQUENCE [LARGE SCALE GENOMIC DNA]</scope>
</reference>
<dbReference type="GO" id="GO:0009002">
    <property type="term" value="F:serine-type D-Ala-D-Ala carboxypeptidase activity"/>
    <property type="evidence" value="ECO:0007669"/>
    <property type="project" value="UniProtKB-EC"/>
</dbReference>
<comment type="caution">
    <text evidence="20">The sequence shown here is derived from an EMBL/GenBank/DDBJ whole genome shotgun (WGS) entry which is preliminary data.</text>
</comment>
<evidence type="ECO:0000256" key="13">
    <source>
        <dbReference type="ARBA" id="ARBA00023268"/>
    </source>
</evidence>
<evidence type="ECO:0000256" key="17">
    <source>
        <dbReference type="SAM" id="Phobius"/>
    </source>
</evidence>
<dbReference type="FunFam" id="1.10.3810.10:FF:000001">
    <property type="entry name" value="Penicillin-binding protein 1A"/>
    <property type="match status" value="1"/>
</dbReference>
<evidence type="ECO:0000256" key="15">
    <source>
        <dbReference type="ARBA" id="ARBA00034000"/>
    </source>
</evidence>
<evidence type="ECO:0000256" key="11">
    <source>
        <dbReference type="ARBA" id="ARBA00022984"/>
    </source>
</evidence>
<keyword evidence="8" id="KW-0808">Transferase</keyword>
<comment type="subcellular location">
    <subcellularLocation>
        <location evidence="1">Cell membrane</location>
    </subcellularLocation>
</comment>
<evidence type="ECO:0000259" key="18">
    <source>
        <dbReference type="Pfam" id="PF00905"/>
    </source>
</evidence>
<dbReference type="GO" id="GO:0008360">
    <property type="term" value="P:regulation of cell shape"/>
    <property type="evidence" value="ECO:0007669"/>
    <property type="project" value="UniProtKB-KW"/>
</dbReference>
<protein>
    <submittedName>
        <fullName evidence="20">Penicillin-binding protein, 1A family</fullName>
    </submittedName>
</protein>
<evidence type="ECO:0000256" key="5">
    <source>
        <dbReference type="ARBA" id="ARBA00022645"/>
    </source>
</evidence>
<keyword evidence="13" id="KW-0511">Multifunctional enzyme</keyword>
<evidence type="ECO:0000259" key="19">
    <source>
        <dbReference type="Pfam" id="PF00912"/>
    </source>
</evidence>
<keyword evidence="11" id="KW-0573">Peptidoglycan synthesis</keyword>
<evidence type="ECO:0000313" key="20">
    <source>
        <dbReference type="EMBL" id="KKU57602.1"/>
    </source>
</evidence>
<accession>A0A0G1RKL3</accession>
<name>A0A0G1RKL3_9BACT</name>
<keyword evidence="5" id="KW-0121">Carboxypeptidase</keyword>
<dbReference type="InterPro" id="IPR012338">
    <property type="entry name" value="Beta-lactam/transpept-like"/>
</dbReference>
<dbReference type="PATRIC" id="fig|1618358.3.peg.628"/>
<keyword evidence="14" id="KW-0961">Cell wall biogenesis/degradation</keyword>
<dbReference type="PANTHER" id="PTHR32282:SF11">
    <property type="entry name" value="PENICILLIN-BINDING PROTEIN 1B"/>
    <property type="match status" value="1"/>
</dbReference>
<dbReference type="Proteomes" id="UP000034307">
    <property type="component" value="Unassembled WGS sequence"/>
</dbReference>
<comment type="catalytic activity">
    <reaction evidence="15">
        <text>Preferential cleavage: (Ac)2-L-Lys-D-Ala-|-D-Ala. Also transpeptidation of peptidyl-alanyl moieties that are N-acyl substituents of D-alanine.</text>
        <dbReference type="EC" id="3.4.16.4"/>
    </reaction>
</comment>
<comment type="similarity">
    <text evidence="2">In the C-terminal section; belongs to the transpeptidase family.</text>
</comment>
<keyword evidence="6" id="KW-0645">Protease</keyword>
<keyword evidence="7" id="KW-0328">Glycosyltransferase</keyword>
<organism evidence="20 21">
    <name type="scientific">Candidatus Amesbacteria bacterium GW2011_GWA2_47_11b</name>
    <dbReference type="NCBI Taxonomy" id="1618358"/>
    <lineage>
        <taxon>Bacteria</taxon>
        <taxon>Candidatus Amesiibacteriota</taxon>
    </lineage>
</organism>
<evidence type="ECO:0000256" key="10">
    <source>
        <dbReference type="ARBA" id="ARBA00022960"/>
    </source>
</evidence>
<comment type="similarity">
    <text evidence="3">In the N-terminal section; belongs to the glycosyltransferase 51 family.</text>
</comment>
<comment type="catalytic activity">
    <reaction evidence="16">
        <text>[GlcNAc-(1-&gt;4)-Mur2Ac(oyl-L-Ala-gamma-D-Glu-L-Lys-D-Ala-D-Ala)](n)-di-trans,octa-cis-undecaprenyl diphosphate + beta-D-GlcNAc-(1-&gt;4)-Mur2Ac(oyl-L-Ala-gamma-D-Glu-L-Lys-D-Ala-D-Ala)-di-trans,octa-cis-undecaprenyl diphosphate = [GlcNAc-(1-&gt;4)-Mur2Ac(oyl-L-Ala-gamma-D-Glu-L-Lys-D-Ala-D-Ala)](n+1)-di-trans,octa-cis-undecaprenyl diphosphate + di-trans,octa-cis-undecaprenyl diphosphate + H(+)</text>
        <dbReference type="Rhea" id="RHEA:23708"/>
        <dbReference type="Rhea" id="RHEA-COMP:9602"/>
        <dbReference type="Rhea" id="RHEA-COMP:9603"/>
        <dbReference type="ChEBI" id="CHEBI:15378"/>
        <dbReference type="ChEBI" id="CHEBI:58405"/>
        <dbReference type="ChEBI" id="CHEBI:60033"/>
        <dbReference type="ChEBI" id="CHEBI:78435"/>
        <dbReference type="EC" id="2.4.99.28"/>
    </reaction>
</comment>
<evidence type="ECO:0000256" key="1">
    <source>
        <dbReference type="ARBA" id="ARBA00004236"/>
    </source>
</evidence>
<feature type="domain" description="Glycosyl transferase family 51" evidence="19">
    <location>
        <begin position="112"/>
        <end position="291"/>
    </location>
</feature>
<dbReference type="PANTHER" id="PTHR32282">
    <property type="entry name" value="BINDING PROTEIN TRANSPEPTIDASE, PUTATIVE-RELATED"/>
    <property type="match status" value="1"/>
</dbReference>
<feature type="transmembrane region" description="Helical" evidence="17">
    <location>
        <begin position="6"/>
        <end position="22"/>
    </location>
</feature>
<feature type="transmembrane region" description="Helical" evidence="17">
    <location>
        <begin position="66"/>
        <end position="85"/>
    </location>
</feature>
<evidence type="ECO:0000256" key="6">
    <source>
        <dbReference type="ARBA" id="ARBA00022670"/>
    </source>
</evidence>
<dbReference type="InterPro" id="IPR001264">
    <property type="entry name" value="Glyco_trans_51"/>
</dbReference>
<dbReference type="EMBL" id="LCNO01000012">
    <property type="protein sequence ID" value="KKU57602.1"/>
    <property type="molecule type" value="Genomic_DNA"/>
</dbReference>
<evidence type="ECO:0000256" key="3">
    <source>
        <dbReference type="ARBA" id="ARBA00007739"/>
    </source>
</evidence>
<dbReference type="GO" id="GO:0006508">
    <property type="term" value="P:proteolysis"/>
    <property type="evidence" value="ECO:0007669"/>
    <property type="project" value="UniProtKB-KW"/>
</dbReference>
<gene>
    <name evidence="20" type="ORF">UX80_C0012G0009</name>
</gene>
<keyword evidence="4" id="KW-1003">Cell membrane</keyword>
<evidence type="ECO:0000256" key="4">
    <source>
        <dbReference type="ARBA" id="ARBA00022475"/>
    </source>
</evidence>
<dbReference type="Gene3D" id="1.10.3810.10">
    <property type="entry name" value="Biosynthetic peptidoglycan transglycosylase-like"/>
    <property type="match status" value="1"/>
</dbReference>
<keyword evidence="17" id="KW-0812">Transmembrane</keyword>
<dbReference type="GO" id="GO:0071555">
    <property type="term" value="P:cell wall organization"/>
    <property type="evidence" value="ECO:0007669"/>
    <property type="project" value="UniProtKB-KW"/>
</dbReference>
<feature type="domain" description="Penicillin-binding protein transpeptidase" evidence="18">
    <location>
        <begin position="379"/>
        <end position="674"/>
    </location>
</feature>
<dbReference type="Gene3D" id="3.40.710.10">
    <property type="entry name" value="DD-peptidase/beta-lactamase superfamily"/>
    <property type="match status" value="1"/>
</dbReference>
<evidence type="ECO:0000256" key="2">
    <source>
        <dbReference type="ARBA" id="ARBA00007090"/>
    </source>
</evidence>
<dbReference type="InterPro" id="IPR050396">
    <property type="entry name" value="Glycosyltr_51/Transpeptidase"/>
</dbReference>
<evidence type="ECO:0000256" key="16">
    <source>
        <dbReference type="ARBA" id="ARBA00049902"/>
    </source>
</evidence>
<dbReference type="Pfam" id="PF00912">
    <property type="entry name" value="Transgly"/>
    <property type="match status" value="1"/>
</dbReference>
<keyword evidence="12 17" id="KW-0472">Membrane</keyword>
<evidence type="ECO:0000256" key="12">
    <source>
        <dbReference type="ARBA" id="ARBA00023136"/>
    </source>
</evidence>
<evidence type="ECO:0000256" key="14">
    <source>
        <dbReference type="ARBA" id="ARBA00023316"/>
    </source>
</evidence>
<dbReference type="NCBIfam" id="TIGR02074">
    <property type="entry name" value="PBP_1a_fam"/>
    <property type="match status" value="1"/>
</dbReference>
<keyword evidence="9" id="KW-0378">Hydrolase</keyword>
<dbReference type="InterPro" id="IPR001460">
    <property type="entry name" value="PCN-bd_Tpept"/>
</dbReference>
<dbReference type="GO" id="GO:0008658">
    <property type="term" value="F:penicillin binding"/>
    <property type="evidence" value="ECO:0007669"/>
    <property type="project" value="InterPro"/>
</dbReference>
<dbReference type="InterPro" id="IPR023346">
    <property type="entry name" value="Lysozyme-like_dom_sf"/>
</dbReference>
<dbReference type="GO" id="GO:0008955">
    <property type="term" value="F:peptidoglycan glycosyltransferase activity"/>
    <property type="evidence" value="ECO:0007669"/>
    <property type="project" value="UniProtKB-EC"/>
</dbReference>
<dbReference type="Pfam" id="PF00905">
    <property type="entry name" value="Transpeptidase"/>
    <property type="match status" value="1"/>
</dbReference>
<evidence type="ECO:0000256" key="8">
    <source>
        <dbReference type="ARBA" id="ARBA00022679"/>
    </source>
</evidence>
<keyword evidence="17" id="KW-1133">Transmembrane helix</keyword>
<dbReference type="AlphaFoldDB" id="A0A0G1RKL3"/>
<proteinExistence type="inferred from homology"/>
<dbReference type="SUPFAM" id="SSF56601">
    <property type="entry name" value="beta-lactamase/transpeptidase-like"/>
    <property type="match status" value="1"/>
</dbReference>
<dbReference type="GO" id="GO:0005886">
    <property type="term" value="C:plasma membrane"/>
    <property type="evidence" value="ECO:0007669"/>
    <property type="project" value="UniProtKB-SubCell"/>
</dbReference>
<keyword evidence="10" id="KW-0133">Cell shape</keyword>
<evidence type="ECO:0000256" key="9">
    <source>
        <dbReference type="ARBA" id="ARBA00022801"/>
    </source>
</evidence>
<sequence length="756" mass="83242">MRKFLISLGHPLYILLRFLFSLSPKRPRRKEVVIYKAPTPYLKNFLKFIYPLTQLRFPKFKFQISNFKLVALVLLVFIGIYWYVFRGLPAPSALTTQPVPLTTHIRDRHGVELYKIYASQNRTLVKLPDIPLQLRQATIAIEDAEFYRHSGFSLRGIFRALISNSSLLTTHNTSTIQGGSTITQQLVKTALLSPERTLRRKIRELVLAILVELKYPKDQILEMYLNRVSFGGAAYGVEEAAQTYFGKPVSQLTLAESTLLAGLPASPTTYSPYGAHPELAKSRQKEVLRRMVSEGFITFNQANAASAEELKFSPQTIDIKAPHFVMYVREYLAQKYGASIVEQGGLEVITSLDLSVQQSAQTAVTQEVTKVAYLRIGNGAAVVTNPQTGEILAMVGSKDYFDMTHDGNFNVTTALRQPGSSIKPLNYALALTRGFTPASVIDDSPITYKTPGQPNYSPVNYDGKFHGKVTLRTALGSSYNIPAVKVLAANGVSNFIDFAHRLGISSWTDPSRYGLSLTLGGGEVTMLDMATAYGVFANSGSKVELHPVLSVHDATGKVLEEFRCNRQSGVKAAQAVEITACAAEPVLDPRVAYLIFNILSDNSARTPAFGPNSDLNVPNVAVKTGTTNNLRDNWTIGYTPSRLVVVWVGNNDNSPMSYVASGVTGASPIWRRIMTELLKTTPATGFTSPANLLKVNICTLTGQLACEGCPVRSEYFIPGTEPRLACSKEAIQKLLEDKAKKEQEERDKILQGVHEP</sequence>
<dbReference type="GO" id="GO:0030288">
    <property type="term" value="C:outer membrane-bounded periplasmic space"/>
    <property type="evidence" value="ECO:0007669"/>
    <property type="project" value="TreeGrafter"/>
</dbReference>
<dbReference type="GO" id="GO:0009252">
    <property type="term" value="P:peptidoglycan biosynthetic process"/>
    <property type="evidence" value="ECO:0007669"/>
    <property type="project" value="UniProtKB-KW"/>
</dbReference>
<dbReference type="STRING" id="1618358.UX80_C0012G0009"/>
<evidence type="ECO:0000256" key="7">
    <source>
        <dbReference type="ARBA" id="ARBA00022676"/>
    </source>
</evidence>
<evidence type="ECO:0000313" key="21">
    <source>
        <dbReference type="Proteomes" id="UP000034307"/>
    </source>
</evidence>
<dbReference type="SUPFAM" id="SSF53955">
    <property type="entry name" value="Lysozyme-like"/>
    <property type="match status" value="1"/>
</dbReference>